<dbReference type="AlphaFoldDB" id="A0A1J5QZ79"/>
<keyword evidence="11" id="KW-0378">Hydrolase</keyword>
<evidence type="ECO:0000256" key="3">
    <source>
        <dbReference type="ARBA" id="ARBA00022692"/>
    </source>
</evidence>
<dbReference type="PANTHER" id="PTHR30572">
    <property type="entry name" value="MEMBRANE COMPONENT OF TRANSPORTER-RELATED"/>
    <property type="match status" value="1"/>
</dbReference>
<feature type="transmembrane region" description="Helical" evidence="8">
    <location>
        <begin position="353"/>
        <end position="377"/>
    </location>
</feature>
<evidence type="ECO:0000259" key="9">
    <source>
        <dbReference type="Pfam" id="PF02687"/>
    </source>
</evidence>
<evidence type="ECO:0000256" key="7">
    <source>
        <dbReference type="SAM" id="MobiDB-lite"/>
    </source>
</evidence>
<feature type="region of interest" description="Disordered" evidence="7">
    <location>
        <begin position="1"/>
        <end position="36"/>
    </location>
</feature>
<feature type="transmembrane region" description="Helical" evidence="8">
    <location>
        <begin position="307"/>
        <end position="332"/>
    </location>
</feature>
<dbReference type="Pfam" id="PF12704">
    <property type="entry name" value="MacB_PCD"/>
    <property type="match status" value="1"/>
</dbReference>
<accession>A0A1J5QZ79</accession>
<keyword evidence="4 8" id="KW-1133">Transmembrane helix</keyword>
<keyword evidence="3 8" id="KW-0812">Transmembrane</keyword>
<evidence type="ECO:0000313" key="11">
    <source>
        <dbReference type="EMBL" id="OIQ88928.1"/>
    </source>
</evidence>
<dbReference type="EMBL" id="MLJW01000352">
    <property type="protein sequence ID" value="OIQ88928.1"/>
    <property type="molecule type" value="Genomic_DNA"/>
</dbReference>
<protein>
    <submittedName>
        <fullName evidence="11">Macrolide export ATP-binding/permease protein MacB</fullName>
        <ecNumber evidence="11">3.6.3.-</ecNumber>
    </submittedName>
</protein>
<dbReference type="InterPro" id="IPR050250">
    <property type="entry name" value="Macrolide_Exporter_MacB"/>
</dbReference>
<dbReference type="GO" id="GO:0022857">
    <property type="term" value="F:transmembrane transporter activity"/>
    <property type="evidence" value="ECO:0007669"/>
    <property type="project" value="TreeGrafter"/>
</dbReference>
<dbReference type="EC" id="3.6.3.-" evidence="11"/>
<evidence type="ECO:0000259" key="10">
    <source>
        <dbReference type="Pfam" id="PF12704"/>
    </source>
</evidence>
<organism evidence="11">
    <name type="scientific">mine drainage metagenome</name>
    <dbReference type="NCBI Taxonomy" id="410659"/>
    <lineage>
        <taxon>unclassified sequences</taxon>
        <taxon>metagenomes</taxon>
        <taxon>ecological metagenomes</taxon>
    </lineage>
</organism>
<feature type="domain" description="ABC3 transporter permease C-terminal" evidence="9">
    <location>
        <begin position="311"/>
        <end position="423"/>
    </location>
</feature>
<dbReference type="GO" id="GO:0005886">
    <property type="term" value="C:plasma membrane"/>
    <property type="evidence" value="ECO:0007669"/>
    <property type="project" value="UniProtKB-SubCell"/>
</dbReference>
<proteinExistence type="inferred from homology"/>
<keyword evidence="11" id="KW-0067">ATP-binding</keyword>
<keyword evidence="2" id="KW-1003">Cell membrane</keyword>
<dbReference type="GO" id="GO:0005524">
    <property type="term" value="F:ATP binding"/>
    <property type="evidence" value="ECO:0007669"/>
    <property type="project" value="UniProtKB-KW"/>
</dbReference>
<comment type="caution">
    <text evidence="11">The sequence shown here is derived from an EMBL/GenBank/DDBJ whole genome shotgun (WGS) entry which is preliminary data.</text>
</comment>
<feature type="transmembrane region" description="Helical" evidence="8">
    <location>
        <begin position="389"/>
        <end position="413"/>
    </location>
</feature>
<evidence type="ECO:0000256" key="4">
    <source>
        <dbReference type="ARBA" id="ARBA00022989"/>
    </source>
</evidence>
<evidence type="ECO:0000256" key="1">
    <source>
        <dbReference type="ARBA" id="ARBA00004651"/>
    </source>
</evidence>
<evidence type="ECO:0000256" key="2">
    <source>
        <dbReference type="ARBA" id="ARBA00022475"/>
    </source>
</evidence>
<dbReference type="InterPro" id="IPR003838">
    <property type="entry name" value="ABC3_permease_C"/>
</dbReference>
<reference evidence="11" key="1">
    <citation type="submission" date="2016-10" db="EMBL/GenBank/DDBJ databases">
        <title>Sequence of Gallionella enrichment culture.</title>
        <authorList>
            <person name="Poehlein A."/>
            <person name="Muehling M."/>
            <person name="Daniel R."/>
        </authorList>
    </citation>
    <scope>NUCLEOTIDE SEQUENCE</scope>
</reference>
<comment type="subcellular location">
    <subcellularLocation>
        <location evidence="1">Cell membrane</location>
        <topology evidence="1">Multi-pass membrane protein</topology>
    </subcellularLocation>
</comment>
<dbReference type="PANTHER" id="PTHR30572:SF4">
    <property type="entry name" value="ABC TRANSPORTER PERMEASE YTRF"/>
    <property type="match status" value="1"/>
</dbReference>
<feature type="transmembrane region" description="Helical" evidence="8">
    <location>
        <begin position="61"/>
        <end position="81"/>
    </location>
</feature>
<dbReference type="GO" id="GO:0016787">
    <property type="term" value="F:hydrolase activity"/>
    <property type="evidence" value="ECO:0007669"/>
    <property type="project" value="UniProtKB-KW"/>
</dbReference>
<evidence type="ECO:0000256" key="6">
    <source>
        <dbReference type="ARBA" id="ARBA00038076"/>
    </source>
</evidence>
<keyword evidence="5 8" id="KW-0472">Membrane</keyword>
<evidence type="ECO:0000256" key="5">
    <source>
        <dbReference type="ARBA" id="ARBA00023136"/>
    </source>
</evidence>
<dbReference type="Pfam" id="PF02687">
    <property type="entry name" value="FtsX"/>
    <property type="match status" value="1"/>
</dbReference>
<gene>
    <name evidence="11" type="primary">macB_53</name>
    <name evidence="11" type="ORF">GALL_292070</name>
</gene>
<sequence length="430" mass="43888">MSGTRHVTPTAVQSRELSSATSPGGLPSATPPPTTLRRSRLHAADVLRVGSVGLLSRRLRAALSALGIAIGIAAMVGVLGISQSSSAALLSSLDRLGTNLLTVQAGTGIGAGDATLPTTSELMLRRIGPVQTVSPVTSVAATVRRTDLVPETRTQGLTVKAADLDLVESLAGSVANGRWLDAASAQLPTVVLGSVAAERLGIDDVAIAPMVWIGDRWFAVIGILNPFELAQDIDRSALIGRPYATGSMAAAEAPETIYLRTDPGALDTVRAVVPATANLENPDQVEVSRPSDAIAAKAAASSAFTGLFLGLGAVALLVGGVGIANVMVISVLERRSEIGLRRALGATRRHVSLQFLMESLLLSAIGGLVGVLLGAAVTAGYDVLRGWQVVVPLIGVAGGFVAALAIGAVAGLYPAMRAARLPPTEALRTV</sequence>
<comment type="similarity">
    <text evidence="6">Belongs to the ABC-4 integral membrane protein family.</text>
</comment>
<dbReference type="InterPro" id="IPR025857">
    <property type="entry name" value="MacB_PCD"/>
</dbReference>
<feature type="domain" description="MacB-like periplasmic core" evidence="10">
    <location>
        <begin position="62"/>
        <end position="270"/>
    </location>
</feature>
<name>A0A1J5QZ79_9ZZZZ</name>
<keyword evidence="11" id="KW-0547">Nucleotide-binding</keyword>
<evidence type="ECO:0000256" key="8">
    <source>
        <dbReference type="SAM" id="Phobius"/>
    </source>
</evidence>
<feature type="compositionally biased region" description="Polar residues" evidence="7">
    <location>
        <begin position="1"/>
        <end position="22"/>
    </location>
</feature>